<reference evidence="7 8" key="1">
    <citation type="submission" date="2018-01" db="EMBL/GenBank/DDBJ databases">
        <title>The draft genome of an aniline degradation strain ANB-1.</title>
        <authorList>
            <person name="Zhang L."/>
            <person name="Jiang J."/>
        </authorList>
    </citation>
    <scope>NUCLEOTIDE SEQUENCE [LARGE SCALE GENOMIC DNA]</scope>
    <source>
        <strain evidence="7 8">ANB-1</strain>
    </source>
</reference>
<dbReference type="EMBL" id="POQS01000004">
    <property type="protein sequence ID" value="PND32665.1"/>
    <property type="molecule type" value="Genomic_DNA"/>
</dbReference>
<comment type="similarity">
    <text evidence="1">Belongs to the sigma-70 factor family. ECF subfamily.</text>
</comment>
<evidence type="ECO:0000313" key="8">
    <source>
        <dbReference type="Proteomes" id="UP000235994"/>
    </source>
</evidence>
<dbReference type="PANTHER" id="PTHR43133:SF63">
    <property type="entry name" value="RNA POLYMERASE SIGMA FACTOR FECI-RELATED"/>
    <property type="match status" value="1"/>
</dbReference>
<dbReference type="InterPro" id="IPR013325">
    <property type="entry name" value="RNA_pol_sigma_r2"/>
</dbReference>
<proteinExistence type="inferred from homology"/>
<accession>A0A2N8KGS5</accession>
<evidence type="ECO:0000259" key="5">
    <source>
        <dbReference type="Pfam" id="PF04542"/>
    </source>
</evidence>
<evidence type="ECO:0000259" key="6">
    <source>
        <dbReference type="Pfam" id="PF08281"/>
    </source>
</evidence>
<dbReference type="SUPFAM" id="SSF88659">
    <property type="entry name" value="Sigma3 and sigma4 domains of RNA polymerase sigma factors"/>
    <property type="match status" value="1"/>
</dbReference>
<dbReference type="GO" id="GO:0016987">
    <property type="term" value="F:sigma factor activity"/>
    <property type="evidence" value="ECO:0007669"/>
    <property type="project" value="UniProtKB-KW"/>
</dbReference>
<dbReference type="Gene3D" id="1.10.10.10">
    <property type="entry name" value="Winged helix-like DNA-binding domain superfamily/Winged helix DNA-binding domain"/>
    <property type="match status" value="1"/>
</dbReference>
<organism evidence="7 8">
    <name type="scientific">Achromobacter pulmonis</name>
    <dbReference type="NCBI Taxonomy" id="1389932"/>
    <lineage>
        <taxon>Bacteria</taxon>
        <taxon>Pseudomonadati</taxon>
        <taxon>Pseudomonadota</taxon>
        <taxon>Betaproteobacteria</taxon>
        <taxon>Burkholderiales</taxon>
        <taxon>Alcaligenaceae</taxon>
        <taxon>Achromobacter</taxon>
    </lineage>
</organism>
<dbReference type="AlphaFoldDB" id="A0A2N8KGS5"/>
<dbReference type="InterPro" id="IPR036388">
    <property type="entry name" value="WH-like_DNA-bd_sf"/>
</dbReference>
<gene>
    <name evidence="7" type="ORF">C1I89_16610</name>
</gene>
<dbReference type="InterPro" id="IPR014284">
    <property type="entry name" value="RNA_pol_sigma-70_dom"/>
</dbReference>
<keyword evidence="8" id="KW-1185">Reference proteome</keyword>
<dbReference type="Proteomes" id="UP000235994">
    <property type="component" value="Unassembled WGS sequence"/>
</dbReference>
<dbReference type="InterPro" id="IPR039425">
    <property type="entry name" value="RNA_pol_sigma-70-like"/>
</dbReference>
<feature type="domain" description="RNA polymerase sigma-70 region 2" evidence="5">
    <location>
        <begin position="30"/>
        <end position="96"/>
    </location>
</feature>
<keyword evidence="4" id="KW-0804">Transcription</keyword>
<dbReference type="NCBIfam" id="NF009180">
    <property type="entry name" value="PRK12528.1"/>
    <property type="match status" value="1"/>
</dbReference>
<dbReference type="PANTHER" id="PTHR43133">
    <property type="entry name" value="RNA POLYMERASE ECF-TYPE SIGMA FACTO"/>
    <property type="match status" value="1"/>
</dbReference>
<keyword evidence="3" id="KW-0731">Sigma factor</keyword>
<sequence>MRLIVIRKSSIKEPDVLNPVPGPSDAVHLLYRAHHGWLRGWLGSRLGNACDAADLAQDTFVRVLRHRHEVGALREPRAYLTTVAGRLLINHHRRRSVEQAYFEALALLPDQAAPSAEQRAIVLQALQDIDDMLAGLSAPVRQAFLMAQLEGRSHHEIAARLNVSLRSVRRYVAKGLEQCIMAAA</sequence>
<comment type="caution">
    <text evidence="7">The sequence shown here is derived from an EMBL/GenBank/DDBJ whole genome shotgun (WGS) entry which is preliminary data.</text>
</comment>
<feature type="domain" description="RNA polymerase sigma factor 70 region 4 type 2" evidence="6">
    <location>
        <begin position="127"/>
        <end position="179"/>
    </location>
</feature>
<dbReference type="GO" id="GO:0003677">
    <property type="term" value="F:DNA binding"/>
    <property type="evidence" value="ECO:0007669"/>
    <property type="project" value="InterPro"/>
</dbReference>
<dbReference type="InterPro" id="IPR007627">
    <property type="entry name" value="RNA_pol_sigma70_r2"/>
</dbReference>
<evidence type="ECO:0000256" key="1">
    <source>
        <dbReference type="ARBA" id="ARBA00010641"/>
    </source>
</evidence>
<dbReference type="InterPro" id="IPR013324">
    <property type="entry name" value="RNA_pol_sigma_r3/r4-like"/>
</dbReference>
<dbReference type="NCBIfam" id="TIGR02937">
    <property type="entry name" value="sigma70-ECF"/>
    <property type="match status" value="1"/>
</dbReference>
<evidence type="ECO:0000256" key="3">
    <source>
        <dbReference type="ARBA" id="ARBA00023082"/>
    </source>
</evidence>
<dbReference type="GO" id="GO:0006352">
    <property type="term" value="P:DNA-templated transcription initiation"/>
    <property type="evidence" value="ECO:0007669"/>
    <property type="project" value="InterPro"/>
</dbReference>
<dbReference type="Pfam" id="PF04542">
    <property type="entry name" value="Sigma70_r2"/>
    <property type="match status" value="1"/>
</dbReference>
<protein>
    <submittedName>
        <fullName evidence="7">RNA polymerase subunit sigma</fullName>
    </submittedName>
</protein>
<dbReference type="Pfam" id="PF08281">
    <property type="entry name" value="Sigma70_r4_2"/>
    <property type="match status" value="1"/>
</dbReference>
<dbReference type="InterPro" id="IPR013249">
    <property type="entry name" value="RNA_pol_sigma70_r4_t2"/>
</dbReference>
<keyword evidence="2" id="KW-0805">Transcription regulation</keyword>
<name>A0A2N8KGS5_9BURK</name>
<evidence type="ECO:0000313" key="7">
    <source>
        <dbReference type="EMBL" id="PND32665.1"/>
    </source>
</evidence>
<evidence type="ECO:0000256" key="2">
    <source>
        <dbReference type="ARBA" id="ARBA00023015"/>
    </source>
</evidence>
<evidence type="ECO:0000256" key="4">
    <source>
        <dbReference type="ARBA" id="ARBA00023163"/>
    </source>
</evidence>
<dbReference type="Gene3D" id="1.10.1740.10">
    <property type="match status" value="1"/>
</dbReference>
<dbReference type="SUPFAM" id="SSF88946">
    <property type="entry name" value="Sigma2 domain of RNA polymerase sigma factors"/>
    <property type="match status" value="1"/>
</dbReference>